<feature type="transmembrane region" description="Helical" evidence="1">
    <location>
        <begin position="148"/>
        <end position="169"/>
    </location>
</feature>
<feature type="transmembrane region" description="Helical" evidence="1">
    <location>
        <begin position="7"/>
        <end position="28"/>
    </location>
</feature>
<dbReference type="AlphaFoldDB" id="A0A4Y7QL39"/>
<dbReference type="Proteomes" id="UP000294933">
    <property type="component" value="Unassembled WGS sequence"/>
</dbReference>
<dbReference type="STRING" id="50990.A0A4Y7QL39"/>
<dbReference type="OrthoDB" id="2371309at2759"/>
<keyword evidence="1" id="KW-0472">Membrane</keyword>
<name>A0A4Y7QL39_9AGAM</name>
<accession>A0A4Y7QL39</accession>
<feature type="transmembrane region" description="Helical" evidence="1">
    <location>
        <begin position="48"/>
        <end position="70"/>
    </location>
</feature>
<feature type="transmembrane region" description="Helical" evidence="1">
    <location>
        <begin position="82"/>
        <end position="102"/>
    </location>
</feature>
<organism evidence="2 3">
    <name type="scientific">Rickenella mellea</name>
    <dbReference type="NCBI Taxonomy" id="50990"/>
    <lineage>
        <taxon>Eukaryota</taxon>
        <taxon>Fungi</taxon>
        <taxon>Dikarya</taxon>
        <taxon>Basidiomycota</taxon>
        <taxon>Agaricomycotina</taxon>
        <taxon>Agaricomycetes</taxon>
        <taxon>Hymenochaetales</taxon>
        <taxon>Rickenellaceae</taxon>
        <taxon>Rickenella</taxon>
    </lineage>
</organism>
<dbReference type="EMBL" id="ML170158">
    <property type="protein sequence ID" value="TDL28135.1"/>
    <property type="molecule type" value="Genomic_DNA"/>
</dbReference>
<dbReference type="VEuPathDB" id="FungiDB:BD410DRAFT_812165"/>
<proteinExistence type="predicted"/>
<protein>
    <submittedName>
        <fullName evidence="2">Uncharacterized protein</fullName>
    </submittedName>
</protein>
<evidence type="ECO:0000313" key="3">
    <source>
        <dbReference type="Proteomes" id="UP000294933"/>
    </source>
</evidence>
<reference evidence="2 3" key="1">
    <citation type="submission" date="2018-06" db="EMBL/GenBank/DDBJ databases">
        <title>A transcriptomic atlas of mushroom development highlights an independent origin of complex multicellularity.</title>
        <authorList>
            <consortium name="DOE Joint Genome Institute"/>
            <person name="Krizsan K."/>
            <person name="Almasi E."/>
            <person name="Merenyi Z."/>
            <person name="Sahu N."/>
            <person name="Viragh M."/>
            <person name="Koszo T."/>
            <person name="Mondo S."/>
            <person name="Kiss B."/>
            <person name="Balint B."/>
            <person name="Kues U."/>
            <person name="Barry K."/>
            <person name="Hegedus J.C."/>
            <person name="Henrissat B."/>
            <person name="Johnson J."/>
            <person name="Lipzen A."/>
            <person name="Ohm R."/>
            <person name="Nagy I."/>
            <person name="Pangilinan J."/>
            <person name="Yan J."/>
            <person name="Xiong Y."/>
            <person name="Grigoriev I.V."/>
            <person name="Hibbett D.S."/>
            <person name="Nagy L.G."/>
        </authorList>
    </citation>
    <scope>NUCLEOTIDE SEQUENCE [LARGE SCALE GENOMIC DNA]</scope>
    <source>
        <strain evidence="2 3">SZMC22713</strain>
    </source>
</reference>
<evidence type="ECO:0000256" key="1">
    <source>
        <dbReference type="SAM" id="Phobius"/>
    </source>
</evidence>
<keyword evidence="1" id="KW-0812">Transmembrane</keyword>
<keyword evidence="3" id="KW-1185">Reference proteome</keyword>
<gene>
    <name evidence="2" type="ORF">BD410DRAFT_812165</name>
</gene>
<sequence length="190" mass="21339">MWCDNCLLLLPLRAGAMAWGVIIALYSIAGGVLLLKYGNFLYFLYPEWQLYGGVSVGVGVIALINVFALSNRSYIWTRVCKFVWPFIIVLSAIRAIIMIVRLQQNQYKIAWECDHGGQQWSDTTPPDTGTTIPSGFCTAGFSSLNTAFIVSLLVDIGFQLYALFLNWRFATRLEHYQNMHGPYGGGRQHS</sequence>
<evidence type="ECO:0000313" key="2">
    <source>
        <dbReference type="EMBL" id="TDL28135.1"/>
    </source>
</evidence>
<keyword evidence="1" id="KW-1133">Transmembrane helix</keyword>